<keyword evidence="6" id="KW-0862">Zinc</keyword>
<dbReference type="SMART" id="SM01007">
    <property type="entry name" value="Aldolase_II"/>
    <property type="match status" value="1"/>
</dbReference>
<dbReference type="EC" id="5.1.3.4" evidence="4"/>
<comment type="catalytic activity">
    <reaction evidence="1">
        <text>L-ribulose 5-phosphate = D-xylulose 5-phosphate</text>
        <dbReference type="Rhea" id="RHEA:22368"/>
        <dbReference type="ChEBI" id="CHEBI:57737"/>
        <dbReference type="ChEBI" id="CHEBI:58226"/>
        <dbReference type="EC" id="5.1.3.4"/>
    </reaction>
</comment>
<keyword evidence="7" id="KW-0413">Isomerase</keyword>
<dbReference type="GO" id="GO:0016832">
    <property type="term" value="F:aldehyde-lyase activity"/>
    <property type="evidence" value="ECO:0007669"/>
    <property type="project" value="TreeGrafter"/>
</dbReference>
<evidence type="ECO:0000256" key="3">
    <source>
        <dbReference type="ARBA" id="ARBA00010037"/>
    </source>
</evidence>
<accession>A0A1H4CPI1</accession>
<dbReference type="GO" id="GO:0005829">
    <property type="term" value="C:cytosol"/>
    <property type="evidence" value="ECO:0007669"/>
    <property type="project" value="TreeGrafter"/>
</dbReference>
<dbReference type="EMBL" id="FNQS01000006">
    <property type="protein sequence ID" value="SEA62022.1"/>
    <property type="molecule type" value="Genomic_DNA"/>
</dbReference>
<dbReference type="PANTHER" id="PTHR22789">
    <property type="entry name" value="FUCULOSE PHOSPHATE ALDOLASE"/>
    <property type="match status" value="1"/>
</dbReference>
<dbReference type="GeneID" id="97764925"/>
<evidence type="ECO:0000259" key="9">
    <source>
        <dbReference type="SMART" id="SM01007"/>
    </source>
</evidence>
<dbReference type="InterPro" id="IPR036409">
    <property type="entry name" value="Aldolase_II/adducin_N_sf"/>
</dbReference>
<comment type="similarity">
    <text evidence="3">Belongs to the aldolase class II family. AraD/FucA subfamily.</text>
</comment>
<evidence type="ECO:0000256" key="1">
    <source>
        <dbReference type="ARBA" id="ARBA00001726"/>
    </source>
</evidence>
<dbReference type="RefSeq" id="WP_026743870.1">
    <property type="nucleotide sequence ID" value="NZ_FNQS01000006.1"/>
</dbReference>
<organism evidence="10 11">
    <name type="scientific">Lonsdalea quercina</name>
    <dbReference type="NCBI Taxonomy" id="71657"/>
    <lineage>
        <taxon>Bacteria</taxon>
        <taxon>Pseudomonadati</taxon>
        <taxon>Pseudomonadota</taxon>
        <taxon>Gammaproteobacteria</taxon>
        <taxon>Enterobacterales</taxon>
        <taxon>Pectobacteriaceae</taxon>
        <taxon>Lonsdalea</taxon>
    </lineage>
</organism>
<protein>
    <recommendedName>
        <fullName evidence="4">L-ribulose-5-phosphate 4-epimerase</fullName>
        <ecNumber evidence="4">5.1.3.4</ecNumber>
    </recommendedName>
</protein>
<dbReference type="InterPro" id="IPR050197">
    <property type="entry name" value="Aldolase_class_II_sugar_metab"/>
</dbReference>
<feature type="domain" description="Class II aldolase/adducin N-terminal" evidence="9">
    <location>
        <begin position="7"/>
        <end position="197"/>
    </location>
</feature>
<evidence type="ECO:0000256" key="2">
    <source>
        <dbReference type="ARBA" id="ARBA00001947"/>
    </source>
</evidence>
<dbReference type="GO" id="GO:0019323">
    <property type="term" value="P:pentose catabolic process"/>
    <property type="evidence" value="ECO:0007669"/>
    <property type="project" value="TreeGrafter"/>
</dbReference>
<dbReference type="PANTHER" id="PTHR22789:SF8">
    <property type="entry name" value="L-RIBULOSE-5-PHOSPHATE 4-EPIMERASE SGBE"/>
    <property type="match status" value="1"/>
</dbReference>
<dbReference type="eggNOG" id="COG0235">
    <property type="taxonomic scope" value="Bacteria"/>
</dbReference>
<proteinExistence type="inferred from homology"/>
<evidence type="ECO:0000256" key="5">
    <source>
        <dbReference type="ARBA" id="ARBA00022723"/>
    </source>
</evidence>
<evidence type="ECO:0000256" key="6">
    <source>
        <dbReference type="ARBA" id="ARBA00022833"/>
    </source>
</evidence>
<evidence type="ECO:0000313" key="10">
    <source>
        <dbReference type="EMBL" id="SEA62022.1"/>
    </source>
</evidence>
<sequence>MLSDLKQTVLAANQQLPHYQLVTLTWGNVSQIDRQHGLIAIKPSGVSYEAMTADDIVIVDLDGNVIEGRLRPSSDTATHLVLYQAFPRLGGIVHTHSRHATIWAQAGMDIPVLGTTHADYFYGDIPCSRPLTSEEITDDYEKNTGVSIVETFRRRDIDPIAVPGVVAYGHAPFCWGKDAEEAVRNAVVLEEVAAMALATRRLNDHIRLPQTLSDKHYFRKHGADAYYGQTDATME</sequence>
<evidence type="ECO:0000256" key="7">
    <source>
        <dbReference type="ARBA" id="ARBA00023235"/>
    </source>
</evidence>
<comment type="cofactor">
    <cofactor evidence="2">
        <name>Zn(2+)</name>
        <dbReference type="ChEBI" id="CHEBI:29105"/>
    </cofactor>
</comment>
<keyword evidence="5" id="KW-0479">Metal-binding</keyword>
<dbReference type="NCBIfam" id="NF006047">
    <property type="entry name" value="PRK08193.1"/>
    <property type="match status" value="1"/>
</dbReference>
<dbReference type="NCBIfam" id="NF009003">
    <property type="entry name" value="PRK12348.1"/>
    <property type="match status" value="1"/>
</dbReference>
<evidence type="ECO:0000313" key="11">
    <source>
        <dbReference type="Proteomes" id="UP000187280"/>
    </source>
</evidence>
<dbReference type="Proteomes" id="UP000187280">
    <property type="component" value="Unassembled WGS sequence"/>
</dbReference>
<dbReference type="STRING" id="71657.SAMN02982996_02053"/>
<dbReference type="InterPro" id="IPR001303">
    <property type="entry name" value="Aldolase_II/adducin_N"/>
</dbReference>
<dbReference type="Pfam" id="PF00596">
    <property type="entry name" value="Aldolase_II"/>
    <property type="match status" value="1"/>
</dbReference>
<dbReference type="Gene3D" id="3.40.225.10">
    <property type="entry name" value="Class II aldolase/adducin N-terminal domain"/>
    <property type="match status" value="1"/>
</dbReference>
<dbReference type="GO" id="GO:0046872">
    <property type="term" value="F:metal ion binding"/>
    <property type="evidence" value="ECO:0007669"/>
    <property type="project" value="UniProtKB-KW"/>
</dbReference>
<evidence type="ECO:0000256" key="4">
    <source>
        <dbReference type="ARBA" id="ARBA00013186"/>
    </source>
</evidence>
<reference evidence="10 11" key="1">
    <citation type="submission" date="2016-10" db="EMBL/GenBank/DDBJ databases">
        <authorList>
            <person name="de Groot N.N."/>
        </authorList>
    </citation>
    <scope>NUCLEOTIDE SEQUENCE [LARGE SCALE GENOMIC DNA]</scope>
    <source>
        <strain evidence="10 11">ATCC 29281</strain>
    </source>
</reference>
<dbReference type="FunFam" id="3.40.225.10:FF:000001">
    <property type="entry name" value="L-ribulose-5-phosphate 4-epimerase UlaF"/>
    <property type="match status" value="1"/>
</dbReference>
<name>A0A1H4CPI1_9GAMM</name>
<keyword evidence="8" id="KW-0119">Carbohydrate metabolism</keyword>
<evidence type="ECO:0000256" key="8">
    <source>
        <dbReference type="ARBA" id="ARBA00023277"/>
    </source>
</evidence>
<dbReference type="SUPFAM" id="SSF53639">
    <property type="entry name" value="AraD/HMP-PK domain-like"/>
    <property type="match status" value="1"/>
</dbReference>
<dbReference type="GO" id="GO:0008742">
    <property type="term" value="F:L-ribulose-phosphate 4-epimerase activity"/>
    <property type="evidence" value="ECO:0007669"/>
    <property type="project" value="UniProtKB-EC"/>
</dbReference>
<keyword evidence="11" id="KW-1185">Reference proteome</keyword>
<dbReference type="AlphaFoldDB" id="A0A1H4CPI1"/>
<gene>
    <name evidence="10" type="ORF">SAMN02982996_02053</name>
</gene>